<accession>A0A1V3IP29</accession>
<comment type="caution">
    <text evidence="2">The sequence shown here is derived from an EMBL/GenBank/DDBJ whole genome shotgun (WGS) entry which is preliminary data.</text>
</comment>
<evidence type="ECO:0000256" key="1">
    <source>
        <dbReference type="SAM" id="Phobius"/>
    </source>
</evidence>
<evidence type="ECO:0000313" key="2">
    <source>
        <dbReference type="EMBL" id="OOF44032.1"/>
    </source>
</evidence>
<name>A0A1V3IP29_9PAST</name>
<keyword evidence="1" id="KW-1133">Transmembrane helix</keyword>
<feature type="transmembrane region" description="Helical" evidence="1">
    <location>
        <begin position="5"/>
        <end position="24"/>
    </location>
</feature>
<keyword evidence="1" id="KW-0812">Transmembrane</keyword>
<evidence type="ECO:0000313" key="3">
    <source>
        <dbReference type="Proteomes" id="UP000188728"/>
    </source>
</evidence>
<feature type="transmembrane region" description="Helical" evidence="1">
    <location>
        <begin position="30"/>
        <end position="50"/>
    </location>
</feature>
<protein>
    <submittedName>
        <fullName evidence="2">Uncharacterized protein</fullName>
    </submittedName>
</protein>
<proteinExistence type="predicted"/>
<organism evidence="2 3">
    <name type="scientific">Rodentibacter trehalosifermentans</name>
    <dbReference type="NCBI Taxonomy" id="1908263"/>
    <lineage>
        <taxon>Bacteria</taxon>
        <taxon>Pseudomonadati</taxon>
        <taxon>Pseudomonadota</taxon>
        <taxon>Gammaproteobacteria</taxon>
        <taxon>Pasteurellales</taxon>
        <taxon>Pasteurellaceae</taxon>
        <taxon>Rodentibacter</taxon>
    </lineage>
</organism>
<dbReference type="RefSeq" id="WP_077474492.1">
    <property type="nucleotide sequence ID" value="NZ_MLHK01000059.1"/>
</dbReference>
<dbReference type="EMBL" id="MLHK01000059">
    <property type="protein sequence ID" value="OOF44032.1"/>
    <property type="molecule type" value="Genomic_DNA"/>
</dbReference>
<dbReference type="AlphaFoldDB" id="A0A1V3IP29"/>
<sequence>MLKQFFDNVSLLIGAVVLAILSLIGLGYSLIVYPMITIIVLVALLFLPFFKRIEHLIDKKTELPKWITARNPTLRKLQEHIWSK</sequence>
<reference evidence="2 3" key="1">
    <citation type="submission" date="2016-10" db="EMBL/GenBank/DDBJ databases">
        <title>Rodentibacter gen. nov. and new species.</title>
        <authorList>
            <person name="Christensen H."/>
        </authorList>
    </citation>
    <scope>NUCLEOTIDE SEQUENCE [LARGE SCALE GENOMIC DNA]</scope>
    <source>
        <strain evidence="2 3">H1983213011</strain>
    </source>
</reference>
<dbReference type="Proteomes" id="UP000188728">
    <property type="component" value="Unassembled WGS sequence"/>
</dbReference>
<keyword evidence="1" id="KW-0472">Membrane</keyword>
<gene>
    <name evidence="2" type="ORF">BKK51_10220</name>
</gene>